<dbReference type="PANTHER" id="PTHR43767">
    <property type="entry name" value="LONG-CHAIN-FATTY-ACID--COA LIGASE"/>
    <property type="match status" value="1"/>
</dbReference>
<evidence type="ECO:0000313" key="3">
    <source>
        <dbReference type="EMBL" id="ESJ96110.1"/>
    </source>
</evidence>
<keyword evidence="4" id="KW-1185">Reference proteome</keyword>
<dbReference type="InterPro" id="IPR000873">
    <property type="entry name" value="AMP-dep_synth/lig_dom"/>
</dbReference>
<dbReference type="RefSeq" id="WP_004646895.1">
    <property type="nucleotide sequence ID" value="NZ_KI530561.1"/>
</dbReference>
<dbReference type="Proteomes" id="UP000018465">
    <property type="component" value="Unassembled WGS sequence"/>
</dbReference>
<proteinExistence type="predicted"/>
<evidence type="ECO:0000259" key="2">
    <source>
        <dbReference type="Pfam" id="PF00501"/>
    </source>
</evidence>
<comment type="caution">
    <text evidence="3">The sequence shown here is derived from an EMBL/GenBank/DDBJ whole genome shotgun (WGS) entry which is preliminary data.</text>
</comment>
<dbReference type="InterPro" id="IPR020845">
    <property type="entry name" value="AMP-binding_CS"/>
</dbReference>
<accession>A0ABP2ZF33</accession>
<feature type="domain" description="AMP-dependent synthetase/ligase" evidence="2">
    <location>
        <begin position="12"/>
        <end position="200"/>
    </location>
</feature>
<evidence type="ECO:0000256" key="1">
    <source>
        <dbReference type="ARBA" id="ARBA00022598"/>
    </source>
</evidence>
<keyword evidence="1" id="KW-0436">Ligase</keyword>
<reference evidence="3 4" key="1">
    <citation type="submission" date="2013-10" db="EMBL/GenBank/DDBJ databases">
        <title>The Genome Sequence of Acinetobacter lwoffii NIPH 512.</title>
        <authorList>
            <consortium name="The Broad Institute Genomics Platform"/>
            <consortium name="The Broad Institute Genome Sequencing Center for Infectious Disease"/>
            <person name="Cerqueira G."/>
            <person name="Feldgarden M."/>
            <person name="Courvalin P."/>
            <person name="Grillot-Courvalin C."/>
            <person name="Clermont D."/>
            <person name="Rocha E."/>
            <person name="Yoon E.-J."/>
            <person name="Nemec A."/>
            <person name="Young S.K."/>
            <person name="Zeng Q."/>
            <person name="Gargeya S."/>
            <person name="Fitzgerald M."/>
            <person name="Abouelleil A."/>
            <person name="Alvarado L."/>
            <person name="Berlin A.M."/>
            <person name="Chapman S.B."/>
            <person name="Gainer-Dewar J."/>
            <person name="Goldberg J."/>
            <person name="Gnerre S."/>
            <person name="Griggs A."/>
            <person name="Gujja S."/>
            <person name="Hansen M."/>
            <person name="Howarth C."/>
            <person name="Imamovic A."/>
            <person name="Ireland A."/>
            <person name="Larimer J."/>
            <person name="McCowan C."/>
            <person name="Murphy C."/>
            <person name="Pearson M."/>
            <person name="Poon T.W."/>
            <person name="Priest M."/>
            <person name="Roberts A."/>
            <person name="Saif S."/>
            <person name="Shea T."/>
            <person name="Sykes S."/>
            <person name="Wortman J."/>
            <person name="Nusbaum C."/>
            <person name="Birren B."/>
        </authorList>
    </citation>
    <scope>NUCLEOTIDE SEQUENCE [LARGE SCALE GENOMIC DNA]</scope>
    <source>
        <strain evidence="3 4">NIPH 512</strain>
    </source>
</reference>
<dbReference type="InterPro" id="IPR042099">
    <property type="entry name" value="ANL_N_sf"/>
</dbReference>
<name>A0ABP2ZF33_ACILW</name>
<evidence type="ECO:0000313" key="4">
    <source>
        <dbReference type="Proteomes" id="UP000018465"/>
    </source>
</evidence>
<dbReference type="SUPFAM" id="SSF56801">
    <property type="entry name" value="Acetyl-CoA synthetase-like"/>
    <property type="match status" value="1"/>
</dbReference>
<sequence>MMTALFEHISLQAHQYPQREAVVTAQATLSYAELQRRIELLSASFMQLNLRRLTLWGVNSIDWIVVDLAAQKAGMTVIPVPLFFTVAQVRHLLSDSQTELLCILDESFCAPEWLLNLAQDMSRDEIFIAGQLHARFFQLEQAVQHSAPLQTQQPAKITYTSGSTGTPKGVCLVEDTIESITHSFTQSGTGQQSAWTAFVPDSICHLAGKYCRHLCRTEHGTRRNCWRGEPVRSGI</sequence>
<dbReference type="PROSITE" id="PS00455">
    <property type="entry name" value="AMP_BINDING"/>
    <property type="match status" value="1"/>
</dbReference>
<dbReference type="Gene3D" id="3.40.50.12780">
    <property type="entry name" value="N-terminal domain of ligase-like"/>
    <property type="match status" value="1"/>
</dbReference>
<dbReference type="Pfam" id="PF00501">
    <property type="entry name" value="AMP-binding"/>
    <property type="match status" value="1"/>
</dbReference>
<dbReference type="PANTHER" id="PTHR43767:SF8">
    <property type="entry name" value="LONG-CHAIN-FATTY-ACID--COA LIGASE"/>
    <property type="match status" value="1"/>
</dbReference>
<gene>
    <name evidence="3" type="ORF">P800_00933</name>
</gene>
<dbReference type="InterPro" id="IPR050237">
    <property type="entry name" value="ATP-dep_AMP-bd_enzyme"/>
</dbReference>
<organism evidence="3 4">
    <name type="scientific">Acinetobacter lwoffii NCTC 5866 = CIP 64.10 = NIPH 512</name>
    <dbReference type="NCBI Taxonomy" id="981327"/>
    <lineage>
        <taxon>Bacteria</taxon>
        <taxon>Pseudomonadati</taxon>
        <taxon>Pseudomonadota</taxon>
        <taxon>Gammaproteobacteria</taxon>
        <taxon>Moraxellales</taxon>
        <taxon>Moraxellaceae</taxon>
        <taxon>Acinetobacter</taxon>
    </lineage>
</organism>
<protein>
    <recommendedName>
        <fullName evidence="2">AMP-dependent synthetase/ligase domain-containing protein</fullName>
    </recommendedName>
</protein>
<dbReference type="EMBL" id="AYHO01000002">
    <property type="protein sequence ID" value="ESJ96110.1"/>
    <property type="molecule type" value="Genomic_DNA"/>
</dbReference>